<evidence type="ECO:0000259" key="1">
    <source>
        <dbReference type="PROSITE" id="PS51186"/>
    </source>
</evidence>
<gene>
    <name evidence="2" type="ORF">GCM10011385_00620</name>
</gene>
<dbReference type="Gene3D" id="3.40.630.30">
    <property type="match status" value="1"/>
</dbReference>
<dbReference type="InterPro" id="IPR016181">
    <property type="entry name" value="Acyl_CoA_acyltransferase"/>
</dbReference>
<sequence length="184" mass="20773">MNEQLANKELSGVIRRLRPSELKLYREHLLRLDHESRRDRFNSAIGDGFLIDYAQRCFAEGATVLGYVENGRVLAAAELHEQPEFAVPTGEIAFSVERELQHRGLGSELFRRLLAHALLLGYTQLSVTTHPQNDRMKALARKFNAHLSFHDGETVGWIKLDATKFSDVELKDALLPHALMQAAA</sequence>
<evidence type="ECO:0000313" key="2">
    <source>
        <dbReference type="EMBL" id="GGA51239.1"/>
    </source>
</evidence>
<reference evidence="2" key="1">
    <citation type="journal article" date="2014" name="Int. J. Syst. Evol. Microbiol.">
        <title>Complete genome sequence of Corynebacterium casei LMG S-19264T (=DSM 44701T), isolated from a smear-ripened cheese.</title>
        <authorList>
            <consortium name="US DOE Joint Genome Institute (JGI-PGF)"/>
            <person name="Walter F."/>
            <person name="Albersmeier A."/>
            <person name="Kalinowski J."/>
            <person name="Ruckert C."/>
        </authorList>
    </citation>
    <scope>NUCLEOTIDE SEQUENCE</scope>
    <source>
        <strain evidence="2">CGMCC 1.15320</strain>
    </source>
</reference>
<comment type="caution">
    <text evidence="2">The sequence shown here is derived from an EMBL/GenBank/DDBJ whole genome shotgun (WGS) entry which is preliminary data.</text>
</comment>
<organism evidence="2 3">
    <name type="scientific">Nitratireductor aestuarii</name>
    <dbReference type="NCBI Taxonomy" id="1735103"/>
    <lineage>
        <taxon>Bacteria</taxon>
        <taxon>Pseudomonadati</taxon>
        <taxon>Pseudomonadota</taxon>
        <taxon>Alphaproteobacteria</taxon>
        <taxon>Hyphomicrobiales</taxon>
        <taxon>Phyllobacteriaceae</taxon>
        <taxon>Nitratireductor</taxon>
    </lineage>
</organism>
<name>A0A916VXM5_9HYPH</name>
<dbReference type="EMBL" id="BMIF01000001">
    <property type="protein sequence ID" value="GGA51239.1"/>
    <property type="molecule type" value="Genomic_DNA"/>
</dbReference>
<accession>A0A916VXM5</accession>
<proteinExistence type="predicted"/>
<dbReference type="RefSeq" id="WP_188718944.1">
    <property type="nucleotide sequence ID" value="NZ_BMIF01000001.1"/>
</dbReference>
<dbReference type="GO" id="GO:0016747">
    <property type="term" value="F:acyltransferase activity, transferring groups other than amino-acyl groups"/>
    <property type="evidence" value="ECO:0007669"/>
    <property type="project" value="InterPro"/>
</dbReference>
<dbReference type="Pfam" id="PF00583">
    <property type="entry name" value="Acetyltransf_1"/>
    <property type="match status" value="1"/>
</dbReference>
<dbReference type="AlphaFoldDB" id="A0A916VXM5"/>
<reference evidence="2" key="2">
    <citation type="submission" date="2020-09" db="EMBL/GenBank/DDBJ databases">
        <authorList>
            <person name="Sun Q."/>
            <person name="Zhou Y."/>
        </authorList>
    </citation>
    <scope>NUCLEOTIDE SEQUENCE</scope>
    <source>
        <strain evidence="2">CGMCC 1.15320</strain>
    </source>
</reference>
<evidence type="ECO:0000313" key="3">
    <source>
        <dbReference type="Proteomes" id="UP000636264"/>
    </source>
</evidence>
<dbReference type="Proteomes" id="UP000636264">
    <property type="component" value="Unassembled WGS sequence"/>
</dbReference>
<dbReference type="PROSITE" id="PS51186">
    <property type="entry name" value="GNAT"/>
    <property type="match status" value="1"/>
</dbReference>
<dbReference type="SUPFAM" id="SSF55729">
    <property type="entry name" value="Acyl-CoA N-acyltransferases (Nat)"/>
    <property type="match status" value="1"/>
</dbReference>
<keyword evidence="3" id="KW-1185">Reference proteome</keyword>
<dbReference type="InterPro" id="IPR000182">
    <property type="entry name" value="GNAT_dom"/>
</dbReference>
<feature type="domain" description="N-acetyltransferase" evidence="1">
    <location>
        <begin position="12"/>
        <end position="181"/>
    </location>
</feature>
<protein>
    <submittedName>
        <fullName evidence="2">N-acetyltransferase</fullName>
    </submittedName>
</protein>